<gene>
    <name evidence="1" type="ORF">POT9AD_2348</name>
</gene>
<evidence type="ECO:0000313" key="1">
    <source>
        <dbReference type="EMBL" id="VDN63323.1"/>
    </source>
</evidence>
<proteinExistence type="predicted"/>
<accession>A0A653B458</accession>
<protein>
    <submittedName>
        <fullName evidence="1">Uncharacterized protein</fullName>
    </submittedName>
</protein>
<name>A0A653B458_ECTOL</name>
<organism evidence="1">
    <name type="scientific">Ectopseudomonas oleovorans</name>
    <name type="common">Pseudomonas oleovorans</name>
    <dbReference type="NCBI Taxonomy" id="301"/>
    <lineage>
        <taxon>Bacteria</taxon>
        <taxon>Pseudomonadati</taxon>
        <taxon>Pseudomonadota</taxon>
        <taxon>Gammaproteobacteria</taxon>
        <taxon>Pseudomonadales</taxon>
        <taxon>Pseudomonadaceae</taxon>
        <taxon>Ectopseudomonas</taxon>
    </lineage>
</organism>
<sequence>MRAEDLLPAGMDQIKRNGVVIRKGSVGAFLANARILCDHQAAPEQRAIAEHDLLATLPALRALGLFEVLSVRDEALRQWLAPHLQDADTSQSTPL</sequence>
<dbReference type="EMBL" id="LR130779">
    <property type="protein sequence ID" value="VDN63323.1"/>
    <property type="molecule type" value="Genomic_DNA"/>
</dbReference>
<dbReference type="AlphaFoldDB" id="A0A653B458"/>
<reference evidence="1" key="1">
    <citation type="submission" date="2018-11" db="EMBL/GenBank/DDBJ databases">
        <authorList>
            <consortium name="Genoscope - CEA"/>
            <person name="William W."/>
        </authorList>
    </citation>
    <scope>NUCLEOTIDE SEQUENCE [LARGE SCALE GENOMIC DNA]</scope>
    <source>
        <strain evidence="1">T9AD</strain>
    </source>
</reference>
<dbReference type="OrthoDB" id="1453999at2"/>